<feature type="chain" id="PRO_5019836914" description="Cathepsin L1-like" evidence="7">
    <location>
        <begin position="20"/>
        <end position="354"/>
    </location>
</feature>
<dbReference type="InterPro" id="IPR039417">
    <property type="entry name" value="Peptidase_C1A_papain-like"/>
</dbReference>
<keyword evidence="7" id="KW-0732">Signal</keyword>
<evidence type="ECO:0000256" key="4">
    <source>
        <dbReference type="ARBA" id="ARBA00022807"/>
    </source>
</evidence>
<dbReference type="InterPro" id="IPR013201">
    <property type="entry name" value="Prot_inhib_I29"/>
</dbReference>
<evidence type="ECO:0000256" key="1">
    <source>
        <dbReference type="ARBA" id="ARBA00008455"/>
    </source>
</evidence>
<keyword evidence="11" id="KW-1185">Reference proteome</keyword>
<dbReference type="Pfam" id="PF00112">
    <property type="entry name" value="Peptidase_C1"/>
    <property type="match status" value="1"/>
</dbReference>
<dbReference type="PROSITE" id="PS00139">
    <property type="entry name" value="THIOL_PROTEASE_CYS"/>
    <property type="match status" value="1"/>
</dbReference>
<dbReference type="Pfam" id="PF08246">
    <property type="entry name" value="Inhibitor_I29"/>
    <property type="match status" value="1"/>
</dbReference>
<dbReference type="STRING" id="195883.A0A482X9J4"/>
<dbReference type="SMART" id="SM00645">
    <property type="entry name" value="Pept_C1"/>
    <property type="match status" value="1"/>
</dbReference>
<dbReference type="CDD" id="cd02248">
    <property type="entry name" value="Peptidase_C1A"/>
    <property type="match status" value="1"/>
</dbReference>
<dbReference type="AlphaFoldDB" id="A0A482X9J4"/>
<dbReference type="GO" id="GO:0008234">
    <property type="term" value="F:cysteine-type peptidase activity"/>
    <property type="evidence" value="ECO:0007669"/>
    <property type="project" value="UniProtKB-KW"/>
</dbReference>
<evidence type="ECO:0000313" key="10">
    <source>
        <dbReference type="EMBL" id="RZF42377.1"/>
    </source>
</evidence>
<dbReference type="PANTHER" id="PTHR12411">
    <property type="entry name" value="CYSTEINE PROTEASE FAMILY C1-RELATED"/>
    <property type="match status" value="1"/>
</dbReference>
<feature type="domain" description="Cathepsin propeptide inhibitor" evidence="9">
    <location>
        <begin position="55"/>
        <end position="114"/>
    </location>
</feature>
<dbReference type="SUPFAM" id="SSF54001">
    <property type="entry name" value="Cysteine proteinases"/>
    <property type="match status" value="1"/>
</dbReference>
<evidence type="ECO:0000259" key="9">
    <source>
        <dbReference type="SMART" id="SM00848"/>
    </source>
</evidence>
<evidence type="ECO:0000256" key="2">
    <source>
        <dbReference type="ARBA" id="ARBA00022670"/>
    </source>
</evidence>
<dbReference type="EMBL" id="QKKF02015211">
    <property type="protein sequence ID" value="RZF42377.1"/>
    <property type="molecule type" value="Genomic_DNA"/>
</dbReference>
<protein>
    <recommendedName>
        <fullName evidence="12">Cathepsin L1-like</fullName>
    </recommendedName>
</protein>
<keyword evidence="2" id="KW-0645">Protease</keyword>
<dbReference type="InterPro" id="IPR013128">
    <property type="entry name" value="Peptidase_C1A"/>
</dbReference>
<comment type="caution">
    <text evidence="10">The sequence shown here is derived from an EMBL/GenBank/DDBJ whole genome shotgun (WGS) entry which is preliminary data.</text>
</comment>
<keyword evidence="5" id="KW-0865">Zymogen</keyword>
<name>A0A482X9J4_LAOST</name>
<dbReference type="InParanoid" id="A0A482X9J4"/>
<proteinExistence type="inferred from homology"/>
<dbReference type="SMR" id="A0A482X9J4"/>
<dbReference type="Gene3D" id="1.10.287.2250">
    <property type="match status" value="1"/>
</dbReference>
<organism evidence="10 11">
    <name type="scientific">Laodelphax striatellus</name>
    <name type="common">Small brown planthopper</name>
    <name type="synonym">Delphax striatella</name>
    <dbReference type="NCBI Taxonomy" id="195883"/>
    <lineage>
        <taxon>Eukaryota</taxon>
        <taxon>Metazoa</taxon>
        <taxon>Ecdysozoa</taxon>
        <taxon>Arthropoda</taxon>
        <taxon>Hexapoda</taxon>
        <taxon>Insecta</taxon>
        <taxon>Pterygota</taxon>
        <taxon>Neoptera</taxon>
        <taxon>Paraneoptera</taxon>
        <taxon>Hemiptera</taxon>
        <taxon>Auchenorrhyncha</taxon>
        <taxon>Fulgoroidea</taxon>
        <taxon>Delphacidae</taxon>
        <taxon>Criomorphinae</taxon>
        <taxon>Laodelphax</taxon>
    </lineage>
</organism>
<sequence>MRIISGYFSALMMFNSVSLQIIPPGIEQKVVDRIKSTGIDVSDIQNRVHDFAEEWHRFKANFNKSYSILGESARKMTWQDNFLRVIKHNEEAKQGLHSYTLKVNHLADMTLKDYLQSLIRLLKSMRRKGEEDLLGVPFHNASEIPEELDWRERGFKGKVWNQLDCGSCYAFTVVSIVEGQIFKKTGELKYLSTQQVLDCSKSTGNMGCRGGSLRNTLRYVQENGLIDQSIYPYSAKETTCHYQKAVALYKIKSWNILPSKDEEALKIALATVGPIAVSINASPSTFQLYHDGLYDDASCTSDKLNHAMLLVGYTKDAWILKNWWSDQWGKEGYMLLRRHRNQCGVANFAAYAEV</sequence>
<dbReference type="Proteomes" id="UP000291343">
    <property type="component" value="Unassembled WGS sequence"/>
</dbReference>
<dbReference type="FunFam" id="3.90.70.10:FF:000006">
    <property type="entry name" value="Cathepsin S"/>
    <property type="match status" value="1"/>
</dbReference>
<keyword evidence="4" id="KW-0788">Thiol protease</keyword>
<dbReference type="FunCoup" id="A0A482X9J4">
    <property type="interactions" value="3"/>
</dbReference>
<evidence type="ECO:0000313" key="11">
    <source>
        <dbReference type="Proteomes" id="UP000291343"/>
    </source>
</evidence>
<reference evidence="10 11" key="1">
    <citation type="journal article" date="2017" name="Gigascience">
        <title>Genome sequence of the small brown planthopper, Laodelphax striatellus.</title>
        <authorList>
            <person name="Zhu J."/>
            <person name="Jiang F."/>
            <person name="Wang X."/>
            <person name="Yang P."/>
            <person name="Bao Y."/>
            <person name="Zhao W."/>
            <person name="Wang W."/>
            <person name="Lu H."/>
            <person name="Wang Q."/>
            <person name="Cui N."/>
            <person name="Li J."/>
            <person name="Chen X."/>
            <person name="Luo L."/>
            <person name="Yu J."/>
            <person name="Kang L."/>
            <person name="Cui F."/>
        </authorList>
    </citation>
    <scope>NUCLEOTIDE SEQUENCE [LARGE SCALE GENOMIC DNA]</scope>
    <source>
        <strain evidence="10">Lst14</strain>
    </source>
</reference>
<keyword evidence="6" id="KW-1015">Disulfide bond</keyword>
<evidence type="ECO:0000256" key="6">
    <source>
        <dbReference type="ARBA" id="ARBA00023157"/>
    </source>
</evidence>
<evidence type="ECO:0000259" key="8">
    <source>
        <dbReference type="SMART" id="SM00645"/>
    </source>
</evidence>
<evidence type="ECO:0008006" key="12">
    <source>
        <dbReference type="Google" id="ProtNLM"/>
    </source>
</evidence>
<evidence type="ECO:0000256" key="7">
    <source>
        <dbReference type="SAM" id="SignalP"/>
    </source>
</evidence>
<dbReference type="Gene3D" id="3.90.70.10">
    <property type="entry name" value="Cysteine proteinases"/>
    <property type="match status" value="1"/>
</dbReference>
<dbReference type="GO" id="GO:0006508">
    <property type="term" value="P:proteolysis"/>
    <property type="evidence" value="ECO:0007669"/>
    <property type="project" value="UniProtKB-KW"/>
</dbReference>
<gene>
    <name evidence="10" type="ORF">LSTR_LSTR004185</name>
</gene>
<dbReference type="InterPro" id="IPR000169">
    <property type="entry name" value="Pept_cys_AS"/>
</dbReference>
<feature type="domain" description="Peptidase C1A papain C-terminal" evidence="8">
    <location>
        <begin position="144"/>
        <end position="353"/>
    </location>
</feature>
<feature type="signal peptide" evidence="7">
    <location>
        <begin position="1"/>
        <end position="19"/>
    </location>
</feature>
<evidence type="ECO:0000256" key="3">
    <source>
        <dbReference type="ARBA" id="ARBA00022801"/>
    </source>
</evidence>
<accession>A0A482X9J4</accession>
<comment type="similarity">
    <text evidence="1">Belongs to the peptidase C1 family.</text>
</comment>
<dbReference type="OrthoDB" id="190265at2759"/>
<keyword evidence="3" id="KW-0378">Hydrolase</keyword>
<dbReference type="InterPro" id="IPR000668">
    <property type="entry name" value="Peptidase_C1A_C"/>
</dbReference>
<dbReference type="SMART" id="SM00848">
    <property type="entry name" value="Inhibitor_I29"/>
    <property type="match status" value="1"/>
</dbReference>
<dbReference type="InterPro" id="IPR038765">
    <property type="entry name" value="Papain-like_cys_pep_sf"/>
</dbReference>
<evidence type="ECO:0000256" key="5">
    <source>
        <dbReference type="ARBA" id="ARBA00023145"/>
    </source>
</evidence>